<keyword evidence="7 12" id="KW-0406">Ion transport</keyword>
<feature type="compositionally biased region" description="Basic and acidic residues" evidence="13">
    <location>
        <begin position="1"/>
        <end position="12"/>
    </location>
</feature>
<keyword evidence="4 12" id="KW-0812">Transmembrane</keyword>
<dbReference type="AlphaFoldDB" id="A0A8C3SC87"/>
<evidence type="ECO:0000256" key="9">
    <source>
        <dbReference type="ARBA" id="ARBA00023157"/>
    </source>
</evidence>
<feature type="compositionally biased region" description="Gly residues" evidence="13">
    <location>
        <begin position="249"/>
        <end position="267"/>
    </location>
</feature>
<feature type="compositionally biased region" description="Pro residues" evidence="13">
    <location>
        <begin position="30"/>
        <end position="39"/>
    </location>
</feature>
<dbReference type="Gene3D" id="1.10.287.770">
    <property type="entry name" value="YojJ-like"/>
    <property type="match status" value="1"/>
</dbReference>
<evidence type="ECO:0000256" key="6">
    <source>
        <dbReference type="ARBA" id="ARBA00023053"/>
    </source>
</evidence>
<evidence type="ECO:0000256" key="4">
    <source>
        <dbReference type="ARBA" id="ARBA00022692"/>
    </source>
</evidence>
<keyword evidence="15" id="KW-1185">Reference proteome</keyword>
<dbReference type="Pfam" id="PF00858">
    <property type="entry name" value="ASC"/>
    <property type="match status" value="1"/>
</dbReference>
<evidence type="ECO:0000256" key="1">
    <source>
        <dbReference type="ARBA" id="ARBA00004141"/>
    </source>
</evidence>
<reference evidence="14" key="2">
    <citation type="submission" date="2025-09" db="UniProtKB">
        <authorList>
            <consortium name="Ensembl"/>
        </authorList>
    </citation>
    <scope>IDENTIFICATION</scope>
</reference>
<keyword evidence="11 12" id="KW-0407">Ion channel</keyword>
<dbReference type="GO" id="GO:0015280">
    <property type="term" value="F:ligand-gated sodium channel activity"/>
    <property type="evidence" value="ECO:0007669"/>
    <property type="project" value="TreeGrafter"/>
</dbReference>
<keyword evidence="2 12" id="KW-0813">Transport</keyword>
<dbReference type="PANTHER" id="PTHR11690:SF170">
    <property type="entry name" value="ACID-SENSING ION CHANNEL 1"/>
    <property type="match status" value="1"/>
</dbReference>
<keyword evidence="5" id="KW-1133">Transmembrane helix</keyword>
<keyword evidence="8" id="KW-0472">Membrane</keyword>
<reference evidence="14" key="1">
    <citation type="submission" date="2025-08" db="UniProtKB">
        <authorList>
            <consortium name="Ensembl"/>
        </authorList>
    </citation>
    <scope>IDENTIFICATION</scope>
</reference>
<feature type="region of interest" description="Disordered" evidence="13">
    <location>
        <begin position="220"/>
        <end position="289"/>
    </location>
</feature>
<accession>A0A8C3SC87</accession>
<evidence type="ECO:0008006" key="16">
    <source>
        <dbReference type="Google" id="ProtNLM"/>
    </source>
</evidence>
<comment type="similarity">
    <text evidence="12">Belongs to the amiloride-sensitive sodium channel (TC 1.A.6) family.</text>
</comment>
<keyword evidence="6" id="KW-0915">Sodium</keyword>
<evidence type="ECO:0000256" key="12">
    <source>
        <dbReference type="RuleBase" id="RU000679"/>
    </source>
</evidence>
<dbReference type="Gene3D" id="1.10.3590.10">
    <property type="entry name" value="acid-sensing ion channel 1 domain"/>
    <property type="match status" value="1"/>
</dbReference>
<dbReference type="Ensembl" id="ENSCSRT00000011954.1">
    <property type="protein sequence ID" value="ENSCSRP00000011519.1"/>
    <property type="gene ID" value="ENSCSRG00000008605.1"/>
</dbReference>
<keyword evidence="9" id="KW-1015">Disulfide bond</keyword>
<evidence type="ECO:0000256" key="7">
    <source>
        <dbReference type="ARBA" id="ARBA00023065"/>
    </source>
</evidence>
<evidence type="ECO:0000256" key="10">
    <source>
        <dbReference type="ARBA" id="ARBA00023201"/>
    </source>
</evidence>
<proteinExistence type="inferred from homology"/>
<evidence type="ECO:0000313" key="14">
    <source>
        <dbReference type="Ensembl" id="ENSCSRP00000011519.1"/>
    </source>
</evidence>
<dbReference type="GO" id="GO:0005886">
    <property type="term" value="C:plasma membrane"/>
    <property type="evidence" value="ECO:0007669"/>
    <property type="project" value="TreeGrafter"/>
</dbReference>
<evidence type="ECO:0000256" key="11">
    <source>
        <dbReference type="ARBA" id="ARBA00023303"/>
    </source>
</evidence>
<evidence type="ECO:0000256" key="5">
    <source>
        <dbReference type="ARBA" id="ARBA00022989"/>
    </source>
</evidence>
<feature type="region of interest" description="Disordered" evidence="13">
    <location>
        <begin position="1"/>
        <end position="40"/>
    </location>
</feature>
<evidence type="ECO:0000256" key="8">
    <source>
        <dbReference type="ARBA" id="ARBA00023136"/>
    </source>
</evidence>
<name>A0A8C3SC87_CHESE</name>
<evidence type="ECO:0000313" key="15">
    <source>
        <dbReference type="Proteomes" id="UP000694403"/>
    </source>
</evidence>
<keyword evidence="10 12" id="KW-0739">Sodium transport</keyword>
<keyword evidence="3 12" id="KW-0894">Sodium channel</keyword>
<comment type="subcellular location">
    <subcellularLocation>
        <location evidence="1">Membrane</location>
        <topology evidence="1">Multi-pass membrane protein</topology>
    </subcellularLocation>
</comment>
<dbReference type="Proteomes" id="UP000694403">
    <property type="component" value="Unplaced"/>
</dbReference>
<sequence length="315" mass="33473">MPSQHRDAHHPESCPAGHRACGSRQAERAAPPPPAPQPCAPSLEEFASRSTLHGIHHIFSHGPYTGRHLLWTLAFLGSLGLLLHVYAEHVGYYFEYPHATQLEEETVPQAAFPAVTLCNLNRARVSQLTGHDLHWAGELLGLLDGSQRPLAPELGELLAGKLVLGPEEQRRPFDLRELYGRAGHRLELGHMLLSCRFANQTCNASDFRTVSAPAGRAGALRGGALERGPGPGQRLQRPAALQGREGRAQGRGPGGAGGGRGGPGGGRDPAVQLRPEGRGRAGTAEFPGVSMGVVGTALARRPATELSRESALSPR</sequence>
<evidence type="ECO:0000256" key="13">
    <source>
        <dbReference type="SAM" id="MobiDB-lite"/>
    </source>
</evidence>
<dbReference type="InterPro" id="IPR001873">
    <property type="entry name" value="ENaC"/>
</dbReference>
<dbReference type="PANTHER" id="PTHR11690">
    <property type="entry name" value="AMILORIDE-SENSITIVE SODIUM CHANNEL-RELATED"/>
    <property type="match status" value="1"/>
</dbReference>
<organism evidence="14 15">
    <name type="scientific">Chelydra serpentina</name>
    <name type="common">Snapping turtle</name>
    <name type="synonym">Testudo serpentina</name>
    <dbReference type="NCBI Taxonomy" id="8475"/>
    <lineage>
        <taxon>Eukaryota</taxon>
        <taxon>Metazoa</taxon>
        <taxon>Chordata</taxon>
        <taxon>Craniata</taxon>
        <taxon>Vertebrata</taxon>
        <taxon>Euteleostomi</taxon>
        <taxon>Archelosauria</taxon>
        <taxon>Testudinata</taxon>
        <taxon>Testudines</taxon>
        <taxon>Cryptodira</taxon>
        <taxon>Durocryptodira</taxon>
        <taxon>Americhelydia</taxon>
        <taxon>Chelydroidea</taxon>
        <taxon>Chelydridae</taxon>
        <taxon>Chelydra</taxon>
    </lineage>
</organism>
<protein>
    <recommendedName>
        <fullName evidence="16">Acid-sensing ion channel 1</fullName>
    </recommendedName>
</protein>
<evidence type="ECO:0000256" key="3">
    <source>
        <dbReference type="ARBA" id="ARBA00022461"/>
    </source>
</evidence>
<evidence type="ECO:0000256" key="2">
    <source>
        <dbReference type="ARBA" id="ARBA00022448"/>
    </source>
</evidence>
<dbReference type="PRINTS" id="PR01078">
    <property type="entry name" value="AMINACHANNEL"/>
</dbReference>